<keyword evidence="1" id="KW-0547">Nucleotide-binding</keyword>
<dbReference type="AlphaFoldDB" id="A0A7R8ZUW1"/>
<dbReference type="EMBL" id="OB693558">
    <property type="protein sequence ID" value="CAD7237912.1"/>
    <property type="molecule type" value="Genomic_DNA"/>
</dbReference>
<dbReference type="InterPro" id="IPR027417">
    <property type="entry name" value="P-loop_NTPase"/>
</dbReference>
<dbReference type="PANTHER" id="PTHR11472">
    <property type="entry name" value="DNA REPAIR DEAD HELICASE RAD3/XP-D SUBFAMILY MEMBER"/>
    <property type="match status" value="1"/>
</dbReference>
<dbReference type="Gene3D" id="3.40.50.300">
    <property type="entry name" value="P-loop containing nucleotide triphosphate hydrolases"/>
    <property type="match status" value="1"/>
</dbReference>
<dbReference type="GO" id="GO:0003676">
    <property type="term" value="F:nucleic acid binding"/>
    <property type="evidence" value="ECO:0007669"/>
    <property type="project" value="InterPro"/>
</dbReference>
<evidence type="ECO:0000256" key="2">
    <source>
        <dbReference type="ARBA" id="ARBA00022801"/>
    </source>
</evidence>
<gene>
    <name evidence="4" type="ORF">CTOB1V02_LOCUS15727</name>
</gene>
<dbReference type="OrthoDB" id="449498at2759"/>
<organism evidence="4">
    <name type="scientific">Cyprideis torosa</name>
    <dbReference type="NCBI Taxonomy" id="163714"/>
    <lineage>
        <taxon>Eukaryota</taxon>
        <taxon>Metazoa</taxon>
        <taxon>Ecdysozoa</taxon>
        <taxon>Arthropoda</taxon>
        <taxon>Crustacea</taxon>
        <taxon>Oligostraca</taxon>
        <taxon>Ostracoda</taxon>
        <taxon>Podocopa</taxon>
        <taxon>Podocopida</taxon>
        <taxon>Cytherocopina</taxon>
        <taxon>Cytheroidea</taxon>
        <taxon>Cytherideidae</taxon>
        <taxon>Cyprideis</taxon>
    </lineage>
</organism>
<dbReference type="PROSITE" id="PS51193">
    <property type="entry name" value="HELICASE_ATP_BIND_2"/>
    <property type="match status" value="1"/>
</dbReference>
<dbReference type="Pfam" id="PF00270">
    <property type="entry name" value="DEAD"/>
    <property type="match status" value="1"/>
</dbReference>
<evidence type="ECO:0000313" key="4">
    <source>
        <dbReference type="EMBL" id="CAD7237912.1"/>
    </source>
</evidence>
<dbReference type="SUPFAM" id="SSF52540">
    <property type="entry name" value="P-loop containing nucleoside triphosphate hydrolases"/>
    <property type="match status" value="1"/>
</dbReference>
<dbReference type="InterPro" id="IPR045028">
    <property type="entry name" value="DinG/Rad3-like"/>
</dbReference>
<name>A0A7R8ZUW1_9CRUS</name>
<dbReference type="GO" id="GO:0003678">
    <property type="term" value="F:DNA helicase activity"/>
    <property type="evidence" value="ECO:0007669"/>
    <property type="project" value="TreeGrafter"/>
</dbReference>
<protein>
    <submittedName>
        <fullName evidence="4">Uncharacterized protein</fullName>
    </submittedName>
</protein>
<feature type="non-terminal residue" evidence="4">
    <location>
        <position position="343"/>
    </location>
</feature>
<sequence>MVDFSASREPILSVLGEHGRLAEVISGFAPRTGQIDMACAVADTLGAKNTLIAEAGTGIGKTFAYLVPALQNGGKIIVSTGTRHLQDQLYKKDLPTLRKALRLNFNTALLKGRSNYLCPYRLEQALLDTRRGNQQHFHLLRALDDWRHSTMSGDRVEFTRLPEDHVLWPRVTSTADNCLGAECPRYSECFVAKSRRAAHDADLIVINHHLFFADLALKENGFGELLPIASGIILDEAHQLPGTASRFFGQMLSSRQMMDLCKDTLNEARTEAPDMPDIFDTADALPRCVSGMHNALGAADQRQPWLPMLKRDRISEAVNELRSSLLNFTAALDMGAERSQGLQ</sequence>
<reference evidence="4" key="1">
    <citation type="submission" date="2020-11" db="EMBL/GenBank/DDBJ databases">
        <authorList>
            <person name="Tran Van P."/>
        </authorList>
    </citation>
    <scope>NUCLEOTIDE SEQUENCE</scope>
</reference>
<dbReference type="GO" id="GO:0016787">
    <property type="term" value="F:hydrolase activity"/>
    <property type="evidence" value="ECO:0007669"/>
    <property type="project" value="UniProtKB-KW"/>
</dbReference>
<proteinExistence type="predicted"/>
<dbReference type="InterPro" id="IPR011545">
    <property type="entry name" value="DEAD/DEAH_box_helicase_dom"/>
</dbReference>
<dbReference type="GO" id="GO:0005524">
    <property type="term" value="F:ATP binding"/>
    <property type="evidence" value="ECO:0007669"/>
    <property type="project" value="UniProtKB-KW"/>
</dbReference>
<keyword evidence="3" id="KW-0067">ATP-binding</keyword>
<evidence type="ECO:0000256" key="1">
    <source>
        <dbReference type="ARBA" id="ARBA00022741"/>
    </source>
</evidence>
<accession>A0A7R8ZUW1</accession>
<dbReference type="PANTHER" id="PTHR11472:SF34">
    <property type="entry name" value="REGULATOR OF TELOMERE ELONGATION HELICASE 1"/>
    <property type="match status" value="1"/>
</dbReference>
<dbReference type="InterPro" id="IPR014013">
    <property type="entry name" value="Helic_SF1/SF2_ATP-bd_DinG/Rad3"/>
</dbReference>
<keyword evidence="2" id="KW-0378">Hydrolase</keyword>
<dbReference type="GO" id="GO:0006281">
    <property type="term" value="P:DNA repair"/>
    <property type="evidence" value="ECO:0007669"/>
    <property type="project" value="TreeGrafter"/>
</dbReference>
<evidence type="ECO:0000256" key="3">
    <source>
        <dbReference type="ARBA" id="ARBA00022840"/>
    </source>
</evidence>